<dbReference type="InterPro" id="IPR012337">
    <property type="entry name" value="RNaseH-like_sf"/>
</dbReference>
<dbReference type="PANTHER" id="PTHR46481">
    <property type="entry name" value="ZINC FINGER BED DOMAIN-CONTAINING PROTEIN 4"/>
    <property type="match status" value="1"/>
</dbReference>
<reference evidence="2 3" key="1">
    <citation type="journal article" date="2021" name="Elife">
        <title>Chloroplast acquisition without the gene transfer in kleptoplastic sea slugs, Plakobranchus ocellatus.</title>
        <authorList>
            <person name="Maeda T."/>
            <person name="Takahashi S."/>
            <person name="Yoshida T."/>
            <person name="Shimamura S."/>
            <person name="Takaki Y."/>
            <person name="Nagai Y."/>
            <person name="Toyoda A."/>
            <person name="Suzuki Y."/>
            <person name="Arimoto A."/>
            <person name="Ishii H."/>
            <person name="Satoh N."/>
            <person name="Nishiyama T."/>
            <person name="Hasebe M."/>
            <person name="Maruyama T."/>
            <person name="Minagawa J."/>
            <person name="Obokata J."/>
            <person name="Shigenobu S."/>
        </authorList>
    </citation>
    <scope>NUCLEOTIDE SEQUENCE [LARGE SCALE GENOMIC DNA]</scope>
</reference>
<dbReference type="Pfam" id="PF05699">
    <property type="entry name" value="Dimer_Tnp_hAT"/>
    <property type="match status" value="1"/>
</dbReference>
<accession>A0AAV4DUN6</accession>
<dbReference type="EMBL" id="BLXT01008342">
    <property type="protein sequence ID" value="GFO47760.1"/>
    <property type="molecule type" value="Genomic_DNA"/>
</dbReference>
<dbReference type="PANTHER" id="PTHR46481:SF9">
    <property type="entry name" value="ZINC FINGER BED DOMAIN-CONTAINING PROTEIN 1-LIKE"/>
    <property type="match status" value="1"/>
</dbReference>
<dbReference type="AlphaFoldDB" id="A0AAV4DUN6"/>
<dbReference type="InterPro" id="IPR008906">
    <property type="entry name" value="HATC_C_dom"/>
</dbReference>
<organism evidence="2 3">
    <name type="scientific">Plakobranchus ocellatus</name>
    <dbReference type="NCBI Taxonomy" id="259542"/>
    <lineage>
        <taxon>Eukaryota</taxon>
        <taxon>Metazoa</taxon>
        <taxon>Spiralia</taxon>
        <taxon>Lophotrochozoa</taxon>
        <taxon>Mollusca</taxon>
        <taxon>Gastropoda</taxon>
        <taxon>Heterobranchia</taxon>
        <taxon>Euthyneura</taxon>
        <taxon>Panpulmonata</taxon>
        <taxon>Sacoglossa</taxon>
        <taxon>Placobranchoidea</taxon>
        <taxon>Plakobranchidae</taxon>
        <taxon>Plakobranchus</taxon>
    </lineage>
</organism>
<evidence type="ECO:0000313" key="3">
    <source>
        <dbReference type="Proteomes" id="UP000735302"/>
    </source>
</evidence>
<dbReference type="SUPFAM" id="SSF53098">
    <property type="entry name" value="Ribonuclease H-like"/>
    <property type="match status" value="1"/>
</dbReference>
<protein>
    <submittedName>
        <fullName evidence="2">Zinc finger bed domain-containing protein 1</fullName>
    </submittedName>
</protein>
<evidence type="ECO:0000259" key="1">
    <source>
        <dbReference type="Pfam" id="PF05699"/>
    </source>
</evidence>
<name>A0AAV4DUN6_9GAST</name>
<dbReference type="Proteomes" id="UP000735302">
    <property type="component" value="Unassembled WGS sequence"/>
</dbReference>
<dbReference type="InterPro" id="IPR052035">
    <property type="entry name" value="ZnF_BED_domain_contain"/>
</dbReference>
<gene>
    <name evidence="2" type="ORF">PoB_007426500</name>
</gene>
<dbReference type="GO" id="GO:0046983">
    <property type="term" value="F:protein dimerization activity"/>
    <property type="evidence" value="ECO:0007669"/>
    <property type="project" value="InterPro"/>
</dbReference>
<sequence length="481" mass="54122">MVVAPLEAQTAAPSVRCHLVLPHIYNEEKKKVFDALQEATAVSMTTDIWSSRAMQGYMTVTAHFISNDWKMMSHVLETSRMVESHTAENIASKLTRVMEEWKISDKISAVVTDNAANVVKAVGLLKEPTCALIQTCFPSDTWAVSLSLNLVVTTALKDAEDVKPVIDAVKEIVNFFHHSVKASDSLRELQSQQIPNQPHPLKPINDVPTRWNSTYYMLERYLELHTQVTTALCLSGRSNLCLGSETVDLIRLWIPDLKPFEVVTKEISVEKTTTTAKIIPIIQLLHEALTTNGSASRLAQELQKQLRARFPSPQCKFLGAASTFLDPRLKKDAFTDQSALQDVQDVLKGRMKPVNEQETRPRNDEEVSQATNSFCSKFDAKIQNYLVTAAHPSIKPNTEIRRLQEEDPIGREQDPLKWWKDHEGLFPQLHSLAKRYLAIPATSVPSERLFSTAGELVSRKRASLGDNNINMILFLNKKLKE</sequence>
<comment type="caution">
    <text evidence="2">The sequence shown here is derived from an EMBL/GenBank/DDBJ whole genome shotgun (WGS) entry which is preliminary data.</text>
</comment>
<keyword evidence="3" id="KW-1185">Reference proteome</keyword>
<proteinExistence type="predicted"/>
<feature type="domain" description="HAT C-terminal dimerisation" evidence="1">
    <location>
        <begin position="400"/>
        <end position="478"/>
    </location>
</feature>
<evidence type="ECO:0000313" key="2">
    <source>
        <dbReference type="EMBL" id="GFO47760.1"/>
    </source>
</evidence>